<feature type="compositionally biased region" description="Basic residues" evidence="1">
    <location>
        <begin position="132"/>
        <end position="145"/>
    </location>
</feature>
<feature type="compositionally biased region" description="Polar residues" evidence="1">
    <location>
        <begin position="147"/>
        <end position="160"/>
    </location>
</feature>
<proteinExistence type="predicted"/>
<sequence length="656" mass="69349">MDNPQYYQPLSHALHAPLVSASHTSPRQSYAHYAPHQQHPVTNGAGSGHREEEEEEEDDDDEVVEEEVEHHGADHPRQSASSHSSPRVNAAQTQSSSTGPASATASADYRQAVSQQERAPSATNDDATEKRKPGRPRGSRNRKPRVSSGSATKAPANSQHPGFYQYPPAPDKNISQQNQQFYEFQWRALNLCSEFYNAAEELVKAASPMVIAQCYQLGPSSKVDPLLMIADAKRVCDNLLANPSQLVGQPVPAPTYPSYSSMPPPPPPGAAAAAGPAPTAGSVITNPQTFVMPLNSSVPPPPQPYYPAVYAPPPGSRYPTAPYYYPPPQGATPYYPASAPPAPAASPPAVQASAPAPAPAAAPPPPPVPAPVPTTTPQPAPQASPPTPSPAIPTNTGTISTFSAATGNVAPGGHQGTWSEEETDRLKRLAEQSREMGGGQNKGEIEWDWVIQQWGNSRTRHQILLKATALGLKESSTRGTKRRREPDSAHTEAAHPPPPPPQQQQQQHVPPPSAPASAVSPTRSPMNSTPTSINASPAMQPQRPPSQSTNIMPPPRTAAAPAAPPPTTASNLPWPLPTMASSSSIIPSPTPPAPATGADPRNSTNYYRPRPTQTQSYGAAAAAATNAQRPTSSHSSTQHQYMYRPNGTGVRRDSGA</sequence>
<feature type="compositionally biased region" description="Basic and acidic residues" evidence="1">
    <location>
        <begin position="68"/>
        <end position="77"/>
    </location>
</feature>
<feature type="compositionally biased region" description="Low complexity" evidence="1">
    <location>
        <begin position="90"/>
        <end position="107"/>
    </location>
</feature>
<gene>
    <name evidence="2" type="ORF">BD311DRAFT_785615</name>
</gene>
<name>A0A4V2K1F1_9APHY</name>
<feature type="compositionally biased region" description="Polar residues" evidence="1">
    <location>
        <begin position="625"/>
        <end position="640"/>
    </location>
</feature>
<feature type="compositionally biased region" description="Basic and acidic residues" evidence="1">
    <location>
        <begin position="424"/>
        <end position="434"/>
    </location>
</feature>
<evidence type="ECO:0008006" key="3">
    <source>
        <dbReference type="Google" id="ProtNLM"/>
    </source>
</evidence>
<dbReference type="EMBL" id="ML143394">
    <property type="protein sequence ID" value="TBU32523.1"/>
    <property type="molecule type" value="Genomic_DNA"/>
</dbReference>
<organism evidence="2">
    <name type="scientific">Dichomitus squalens</name>
    <dbReference type="NCBI Taxonomy" id="114155"/>
    <lineage>
        <taxon>Eukaryota</taxon>
        <taxon>Fungi</taxon>
        <taxon>Dikarya</taxon>
        <taxon>Basidiomycota</taxon>
        <taxon>Agaricomycotina</taxon>
        <taxon>Agaricomycetes</taxon>
        <taxon>Polyporales</taxon>
        <taxon>Polyporaceae</taxon>
        <taxon>Dichomitus</taxon>
    </lineage>
</organism>
<protein>
    <recommendedName>
        <fullName evidence="3">Myb-like domain-containing protein</fullName>
    </recommendedName>
</protein>
<feature type="compositionally biased region" description="Polar residues" evidence="1">
    <location>
        <begin position="392"/>
        <end position="406"/>
    </location>
</feature>
<feature type="compositionally biased region" description="Polar residues" evidence="1">
    <location>
        <begin position="601"/>
        <end position="617"/>
    </location>
</feature>
<feature type="compositionally biased region" description="Polar residues" evidence="1">
    <location>
        <begin position="522"/>
        <end position="551"/>
    </location>
</feature>
<feature type="region of interest" description="Disordered" evidence="1">
    <location>
        <begin position="339"/>
        <end position="446"/>
    </location>
</feature>
<feature type="compositionally biased region" description="Acidic residues" evidence="1">
    <location>
        <begin position="52"/>
        <end position="67"/>
    </location>
</feature>
<dbReference type="Proteomes" id="UP000292957">
    <property type="component" value="Unassembled WGS sequence"/>
</dbReference>
<accession>A0A4V2K1F1</accession>
<feature type="compositionally biased region" description="Polar residues" evidence="1">
    <location>
        <begin position="112"/>
        <end position="125"/>
    </location>
</feature>
<feature type="compositionally biased region" description="Pro residues" evidence="1">
    <location>
        <begin position="356"/>
        <end position="391"/>
    </location>
</feature>
<feature type="region of interest" description="Disordered" evidence="1">
    <location>
        <begin position="472"/>
        <end position="656"/>
    </location>
</feature>
<feature type="region of interest" description="Disordered" evidence="1">
    <location>
        <begin position="18"/>
        <end position="174"/>
    </location>
</feature>
<dbReference type="OrthoDB" id="2348945at2759"/>
<feature type="region of interest" description="Disordered" evidence="1">
    <location>
        <begin position="256"/>
        <end position="279"/>
    </location>
</feature>
<dbReference type="AlphaFoldDB" id="A0A4V2K1F1"/>
<feature type="compositionally biased region" description="Low complexity" evidence="1">
    <location>
        <begin position="270"/>
        <end position="279"/>
    </location>
</feature>
<evidence type="ECO:0000313" key="2">
    <source>
        <dbReference type="EMBL" id="TBU32523.1"/>
    </source>
</evidence>
<reference evidence="2" key="1">
    <citation type="submission" date="2019-01" db="EMBL/GenBank/DDBJ databases">
        <title>Draft genome sequences of three monokaryotic isolates of the white-rot basidiomycete fungus Dichomitus squalens.</title>
        <authorList>
            <consortium name="DOE Joint Genome Institute"/>
            <person name="Lopez S.C."/>
            <person name="Andreopoulos B."/>
            <person name="Pangilinan J."/>
            <person name="Lipzen A."/>
            <person name="Riley R."/>
            <person name="Ahrendt S."/>
            <person name="Ng V."/>
            <person name="Barry K."/>
            <person name="Daum C."/>
            <person name="Grigoriev I.V."/>
            <person name="Hilden K.S."/>
            <person name="Makela M.R."/>
            <person name="de Vries R.P."/>
        </authorList>
    </citation>
    <scope>NUCLEOTIDE SEQUENCE [LARGE SCALE GENOMIC DNA]</scope>
    <source>
        <strain evidence="2">OM18370.1</strain>
    </source>
</reference>
<feature type="compositionally biased region" description="Basic and acidic residues" evidence="1">
    <location>
        <begin position="484"/>
        <end position="493"/>
    </location>
</feature>
<evidence type="ECO:0000256" key="1">
    <source>
        <dbReference type="SAM" id="MobiDB-lite"/>
    </source>
</evidence>
<feature type="compositionally biased region" description="Polar residues" evidence="1">
    <location>
        <begin position="78"/>
        <end position="87"/>
    </location>
</feature>
<feature type="compositionally biased region" description="Pro residues" evidence="1">
    <location>
        <begin position="552"/>
        <end position="567"/>
    </location>
</feature>